<dbReference type="EMBL" id="MSCH01000003">
    <property type="protein sequence ID" value="PQJ53559.1"/>
    <property type="molecule type" value="Genomic_DNA"/>
</dbReference>
<dbReference type="SMART" id="SM00086">
    <property type="entry name" value="PAC"/>
    <property type="match status" value="3"/>
</dbReference>
<dbReference type="SMART" id="SM00091">
    <property type="entry name" value="PAS"/>
    <property type="match status" value="5"/>
</dbReference>
<feature type="domain" description="PAC" evidence="9">
    <location>
        <begin position="659"/>
        <end position="711"/>
    </location>
</feature>
<dbReference type="PROSITE" id="PS50113">
    <property type="entry name" value="PAC"/>
    <property type="match status" value="2"/>
</dbReference>
<keyword evidence="11" id="KW-1185">Reference proteome</keyword>
<keyword evidence="6" id="KW-0812">Transmembrane</keyword>
<keyword evidence="4" id="KW-0808">Transferase</keyword>
<feature type="domain" description="PAC" evidence="9">
    <location>
        <begin position="789"/>
        <end position="842"/>
    </location>
</feature>
<dbReference type="Pfam" id="PF13426">
    <property type="entry name" value="PAS_9"/>
    <property type="match status" value="2"/>
</dbReference>
<dbReference type="InterPro" id="IPR003661">
    <property type="entry name" value="HisK_dim/P_dom"/>
</dbReference>
<dbReference type="InterPro" id="IPR001610">
    <property type="entry name" value="PAC"/>
</dbReference>
<evidence type="ECO:0000259" key="8">
    <source>
        <dbReference type="PROSITE" id="PS50112"/>
    </source>
</evidence>
<dbReference type="InterPro" id="IPR036890">
    <property type="entry name" value="HATPase_C_sf"/>
</dbReference>
<dbReference type="Proteomes" id="UP000239007">
    <property type="component" value="Unassembled WGS sequence"/>
</dbReference>
<proteinExistence type="predicted"/>
<dbReference type="Gene3D" id="1.10.287.130">
    <property type="match status" value="1"/>
</dbReference>
<keyword evidence="6" id="KW-0472">Membrane</keyword>
<evidence type="ECO:0000256" key="3">
    <source>
        <dbReference type="ARBA" id="ARBA00022553"/>
    </source>
</evidence>
<dbReference type="Gene3D" id="3.30.450.20">
    <property type="entry name" value="PAS domain"/>
    <property type="match status" value="5"/>
</dbReference>
<dbReference type="GO" id="GO:0000155">
    <property type="term" value="F:phosphorelay sensor kinase activity"/>
    <property type="evidence" value="ECO:0007669"/>
    <property type="project" value="InterPro"/>
</dbReference>
<dbReference type="InterPro" id="IPR005467">
    <property type="entry name" value="His_kinase_dom"/>
</dbReference>
<dbReference type="SMART" id="SM00387">
    <property type="entry name" value="HATPase_c"/>
    <property type="match status" value="1"/>
</dbReference>
<accession>A0A2S7UUY4</accession>
<comment type="caution">
    <text evidence="10">The sequence shown here is derived from an EMBL/GenBank/DDBJ whole genome shotgun (WGS) entry which is preliminary data.</text>
</comment>
<keyword evidence="3" id="KW-0597">Phosphoprotein</keyword>
<dbReference type="OrthoDB" id="9808408at2"/>
<dbReference type="InterPro" id="IPR000700">
    <property type="entry name" value="PAS-assoc_C"/>
</dbReference>
<dbReference type="CDD" id="cd00130">
    <property type="entry name" value="PAS"/>
    <property type="match status" value="3"/>
</dbReference>
<dbReference type="InterPro" id="IPR052162">
    <property type="entry name" value="Sensor_kinase/Photoreceptor"/>
</dbReference>
<dbReference type="RefSeq" id="WP_105052044.1">
    <property type="nucleotide sequence ID" value="NZ_BMYG01000002.1"/>
</dbReference>
<dbReference type="SMART" id="SM00388">
    <property type="entry name" value="HisKA"/>
    <property type="match status" value="1"/>
</dbReference>
<evidence type="ECO:0000259" key="9">
    <source>
        <dbReference type="PROSITE" id="PS50113"/>
    </source>
</evidence>
<protein>
    <recommendedName>
        <fullName evidence="2">histidine kinase</fullName>
        <ecNumber evidence="2">2.7.13.3</ecNumber>
    </recommendedName>
</protein>
<evidence type="ECO:0000313" key="10">
    <source>
        <dbReference type="EMBL" id="PQJ53559.1"/>
    </source>
</evidence>
<dbReference type="EC" id="2.7.13.3" evidence="2"/>
<dbReference type="PANTHER" id="PTHR43304:SF1">
    <property type="entry name" value="PAC DOMAIN-CONTAINING PROTEIN"/>
    <property type="match status" value="1"/>
</dbReference>
<dbReference type="PROSITE" id="PS50112">
    <property type="entry name" value="PAS"/>
    <property type="match status" value="3"/>
</dbReference>
<feature type="domain" description="PAS" evidence="8">
    <location>
        <begin position="712"/>
        <end position="784"/>
    </location>
</feature>
<gene>
    <name evidence="10" type="ORF">BTO11_07685</name>
</gene>
<dbReference type="PROSITE" id="PS50109">
    <property type="entry name" value="HIS_KIN"/>
    <property type="match status" value="1"/>
</dbReference>
<evidence type="ECO:0000256" key="5">
    <source>
        <dbReference type="ARBA" id="ARBA00022777"/>
    </source>
</evidence>
<evidence type="ECO:0000256" key="6">
    <source>
        <dbReference type="SAM" id="Phobius"/>
    </source>
</evidence>
<feature type="domain" description="PAS" evidence="8">
    <location>
        <begin position="173"/>
        <end position="227"/>
    </location>
</feature>
<feature type="domain" description="Histidine kinase" evidence="7">
    <location>
        <begin position="853"/>
        <end position="1070"/>
    </location>
</feature>
<evidence type="ECO:0000256" key="1">
    <source>
        <dbReference type="ARBA" id="ARBA00000085"/>
    </source>
</evidence>
<comment type="catalytic activity">
    <reaction evidence="1">
        <text>ATP + protein L-histidine = ADP + protein N-phospho-L-histidine.</text>
        <dbReference type="EC" id="2.7.13.3"/>
    </reaction>
</comment>
<evidence type="ECO:0000259" key="7">
    <source>
        <dbReference type="PROSITE" id="PS50109"/>
    </source>
</evidence>
<name>A0A2S7UUY4_9GAMM</name>
<dbReference type="SUPFAM" id="SSF47384">
    <property type="entry name" value="Homodimeric domain of signal transducing histidine kinase"/>
    <property type="match status" value="1"/>
</dbReference>
<feature type="transmembrane region" description="Helical" evidence="6">
    <location>
        <begin position="135"/>
        <end position="157"/>
    </location>
</feature>
<dbReference type="PANTHER" id="PTHR43304">
    <property type="entry name" value="PHYTOCHROME-LIKE PROTEIN CPH1"/>
    <property type="match status" value="1"/>
</dbReference>
<organism evidence="10 11">
    <name type="scientific">Psychrosphaera saromensis</name>
    <dbReference type="NCBI Taxonomy" id="716813"/>
    <lineage>
        <taxon>Bacteria</taxon>
        <taxon>Pseudomonadati</taxon>
        <taxon>Pseudomonadota</taxon>
        <taxon>Gammaproteobacteria</taxon>
        <taxon>Alteromonadales</taxon>
        <taxon>Pseudoalteromonadaceae</taxon>
        <taxon>Psychrosphaera</taxon>
    </lineage>
</organism>
<dbReference type="SUPFAM" id="SSF55874">
    <property type="entry name" value="ATPase domain of HSP90 chaperone/DNA topoisomerase II/histidine kinase"/>
    <property type="match status" value="1"/>
</dbReference>
<keyword evidence="5" id="KW-0418">Kinase</keyword>
<dbReference type="InterPro" id="IPR000014">
    <property type="entry name" value="PAS"/>
</dbReference>
<dbReference type="NCBIfam" id="TIGR00229">
    <property type="entry name" value="sensory_box"/>
    <property type="match status" value="4"/>
</dbReference>
<evidence type="ECO:0000256" key="2">
    <source>
        <dbReference type="ARBA" id="ARBA00012438"/>
    </source>
</evidence>
<dbReference type="AlphaFoldDB" id="A0A2S7UUY4"/>
<dbReference type="Gene3D" id="3.30.565.10">
    <property type="entry name" value="Histidine kinase-like ATPase, C-terminal domain"/>
    <property type="match status" value="1"/>
</dbReference>
<dbReference type="Pfam" id="PF02518">
    <property type="entry name" value="HATPase_c"/>
    <property type="match status" value="1"/>
</dbReference>
<dbReference type="SUPFAM" id="SSF55785">
    <property type="entry name" value="PYP-like sensor domain (PAS domain)"/>
    <property type="match status" value="4"/>
</dbReference>
<dbReference type="InterPro" id="IPR003594">
    <property type="entry name" value="HATPase_dom"/>
</dbReference>
<feature type="domain" description="PAS" evidence="8">
    <location>
        <begin position="452"/>
        <end position="523"/>
    </location>
</feature>
<reference evidence="10 11" key="1">
    <citation type="submission" date="2016-12" db="EMBL/GenBank/DDBJ databases">
        <title>Diversity of luminous bacteria.</title>
        <authorList>
            <person name="Yoshizawa S."/>
            <person name="Kogure K."/>
        </authorList>
    </citation>
    <scope>NUCLEOTIDE SEQUENCE [LARGE SCALE GENOMIC DNA]</scope>
    <source>
        <strain evidence="10 11">SA4-48</strain>
    </source>
</reference>
<evidence type="ECO:0000256" key="4">
    <source>
        <dbReference type="ARBA" id="ARBA00022679"/>
    </source>
</evidence>
<dbReference type="CDD" id="cd00082">
    <property type="entry name" value="HisKA"/>
    <property type="match status" value="1"/>
</dbReference>
<dbReference type="InterPro" id="IPR013656">
    <property type="entry name" value="PAS_4"/>
</dbReference>
<evidence type="ECO:0000313" key="11">
    <source>
        <dbReference type="Proteomes" id="UP000239007"/>
    </source>
</evidence>
<keyword evidence="6" id="KW-1133">Transmembrane helix</keyword>
<dbReference type="InterPro" id="IPR013655">
    <property type="entry name" value="PAS_fold_3"/>
</dbReference>
<dbReference type="PRINTS" id="PR00344">
    <property type="entry name" value="BCTRLSENSOR"/>
</dbReference>
<dbReference type="InterPro" id="IPR036097">
    <property type="entry name" value="HisK_dim/P_sf"/>
</dbReference>
<dbReference type="InterPro" id="IPR035965">
    <property type="entry name" value="PAS-like_dom_sf"/>
</dbReference>
<dbReference type="InterPro" id="IPR004358">
    <property type="entry name" value="Sig_transdc_His_kin-like_C"/>
</dbReference>
<dbReference type="Pfam" id="PF08447">
    <property type="entry name" value="PAS_3"/>
    <property type="match status" value="2"/>
</dbReference>
<dbReference type="Pfam" id="PF08448">
    <property type="entry name" value="PAS_4"/>
    <property type="match status" value="1"/>
</dbReference>
<sequence>MIQINDGISKLNQAMGFGGYIHNFKNYVIRNDKVILDELGNDILMFDSAIKQLLVLFTEPDEHNAINTLRETIHQYQLNLATLKQSRNNLSVSQRDKLVQVDDSDALDAMSLLTKRTFELNKSHNQVTQVAFNHMVLWLLSGGFLLLFIIIFALSLLKAIHKLKTVYIDLAKALEQSDLLIAHAPDAMVSISEEGVIVRSNEQMFCLFGYEKNELLHKNITFLLPDDAKGGHHLHVNSYFNSPSCRVMGGGNEGKPLFGKHKNGQLIPVEISLSSSVISGKRISTATIRDISLRVEAEDKLKVAVKLAEFNYTKLQQAQSSLNEKQMFNLMLNKLPLCTLLLNEDAEVLLVNDTLLIETGFDQQEIKKLAFDQYIKANESEYCAVLHELKNKKQINPNEMLTFLGTLTTKQEVMIPVEISISSYSYNRQVYRLLSLKNLSDIKVIEDKLVNSVERFTRIISAIEDGIWEWDLVNNTVDYSPQFMKIIGCENETTPQFSHWFEHIHPDYRNKVHETMAAHFASKDKYEVEYLGLNHSGEYNWFFSIGNSIFNDDNEAVMMSGSLRNIHHRKLLETAFAEKSQFLTTIYEGSSHAIWVLNVEANNEFRFSAFNRTACRRIGVTEQDVINKTITELMPSIFEDQDPAYFINHYTDCVKSGQDKDYIEYIDIDNEERWYQTSLYPIKDANGQVIKVVGTAIDISEQKRSEKDLEEHKLFLEKMIDSAVCGLYVYNLPRQKNVLINTRHTEILGYSMDELNNHADFISLFHPDDYSRVLAHTKKVAKSKDGELSSLKFRFKSKEGAWVCCYLFSCIIKYDADNKPLLMLGTFVDITEITLLMDQLQESNEYLERFAFVASHDLQEPLRKITAFSTSLANRLETEIQNDSTIEFEFSRLINASERMRDMIKDLLKLSRISSSGLELKTYYLSDILKQSIDLLSHSIEEKQVEFELMDTKNKLQVDQGLLVQLFQNLISNSIKFKVADIAPKIKISSEILDGNLVITYKDNGIGIAAKFVEQIFEPFRRLHSKDKYTGSGIGLALCRQIVTVHGGVIECSQDVKYGAEFIITIPLVAN</sequence>